<dbReference type="AlphaFoldDB" id="C6WZ13"/>
<keyword evidence="4" id="KW-1185">Reference proteome</keyword>
<organism evidence="3 4">
    <name type="scientific">Methylotenera mobilis (strain JLW8 / ATCC BAA-1282 / DSM 17540)</name>
    <dbReference type="NCBI Taxonomy" id="583345"/>
    <lineage>
        <taxon>Bacteria</taxon>
        <taxon>Pseudomonadati</taxon>
        <taxon>Pseudomonadota</taxon>
        <taxon>Betaproteobacteria</taxon>
        <taxon>Nitrosomonadales</taxon>
        <taxon>Methylophilaceae</taxon>
        <taxon>Methylotenera</taxon>
    </lineage>
</organism>
<dbReference type="KEGG" id="mmb:Mmol_2059"/>
<accession>C6WZ13</accession>
<dbReference type="Proteomes" id="UP000002742">
    <property type="component" value="Chromosome"/>
</dbReference>
<dbReference type="CDD" id="cd16295">
    <property type="entry name" value="TTHA0252-CPSF-like_MBL-fold"/>
    <property type="match status" value="1"/>
</dbReference>
<keyword evidence="1" id="KW-0378">Hydrolase</keyword>
<dbReference type="eggNOG" id="COG1236">
    <property type="taxonomic scope" value="Bacteria"/>
</dbReference>
<feature type="domain" description="Beta-Casp" evidence="2">
    <location>
        <begin position="345"/>
        <end position="500"/>
    </location>
</feature>
<evidence type="ECO:0000259" key="2">
    <source>
        <dbReference type="SMART" id="SM01027"/>
    </source>
</evidence>
<dbReference type="HOGENOM" id="CLU_409821_0_0_4"/>
<protein>
    <submittedName>
        <fullName evidence="3">Beta-lactamase domain protein</fullName>
    </submittedName>
</protein>
<name>C6WZ13_METML</name>
<dbReference type="InterPro" id="IPR001279">
    <property type="entry name" value="Metallo-B-lactamas"/>
</dbReference>
<dbReference type="PANTHER" id="PTHR11203:SF37">
    <property type="entry name" value="INTEGRATOR COMPLEX SUBUNIT 11"/>
    <property type="match status" value="1"/>
</dbReference>
<sequence length="670" mass="75182">MRFRFVGACGGSVTGSCTHFSYNRTNIQFLVDCGLIQGEGDESIVNSKPFPFRPSEIEFILLTHAHLDHCGLIPRLYKEGFTGKVICTTATARMAKISLTDSAKHLKDIYSENDVKKIRFECIDQRKEFGLSRLLPIHTDLFASFSRTAHILGSATITVSWINDADEKASVVMSGDLGNNTKENPYQPLLASRQGVFGYPDAIVVESTYGAGVRDSECSDYDARLSALHKVIQDEVFNKKSLLIIPAFSIQRTQELLVDIYCVFNQFYSTNDSIQSPIHIINQFYDEFESGCWGFIVQKSLKNAIDKLPINEQEKWLKSIKQIDEVNKAESKSNFSLSENAEISIADIKKLITSTTNSYPIDIKLDSGLAREMSTVYHEELCRPQIKKPEETLYRNRKMASRLGVEDGVQVDEFIKSIFPNNSTTDIEIPLGEHKIQYVTTPKTPRVAELQERGGILITGGGMCNGGPVVSHIEKVIDAKRNSTILLTGYMAKNSVGEKLMKHSQATPKEIEASTESWVLGSKEVLQKNITTNIIQLQGFYSGHADQSGLLDFIFEIVGEQKQETQTKPSAVFINHGQPKARAELKDAIEARLNSGNEGDRNPNEIYLPDSRQQWYDFNSKKWIAPVPNTRTEDLLQDLLSEQLKTNVLLQRLVDQLASNKYANNNIKKK</sequence>
<dbReference type="GO" id="GO:0016787">
    <property type="term" value="F:hydrolase activity"/>
    <property type="evidence" value="ECO:0007669"/>
    <property type="project" value="UniProtKB-KW"/>
</dbReference>
<evidence type="ECO:0000313" key="4">
    <source>
        <dbReference type="Proteomes" id="UP000002742"/>
    </source>
</evidence>
<reference evidence="4" key="1">
    <citation type="submission" date="2009-07" db="EMBL/GenBank/DDBJ databases">
        <title>Complete sequence of Methylotenera mobilis JLW8.</title>
        <authorList>
            <consortium name="US DOE Joint Genome Institute"/>
            <person name="Lucas S."/>
            <person name="Copeland A."/>
            <person name="Lapidus A."/>
            <person name="Glavina del Rio T."/>
            <person name="Tice H."/>
            <person name="Bruce D."/>
            <person name="Goodwin L."/>
            <person name="Pitluck S."/>
            <person name="LaButti K.M."/>
            <person name="Clum A."/>
            <person name="Larimer F."/>
            <person name="Land M."/>
            <person name="Hauser L."/>
            <person name="Kyrpides N."/>
            <person name="Mikhailova N."/>
            <person name="Kayluzhnaya M."/>
            <person name="Chistoserdova L."/>
        </authorList>
    </citation>
    <scope>NUCLEOTIDE SEQUENCE [LARGE SCALE GENOMIC DNA]</scope>
    <source>
        <strain evidence="4">JLW8 / ATCC BAA-1282 / DSM 17540</strain>
    </source>
</reference>
<evidence type="ECO:0000313" key="3">
    <source>
        <dbReference type="EMBL" id="ACT48961.1"/>
    </source>
</evidence>
<dbReference type="Pfam" id="PF00753">
    <property type="entry name" value="Lactamase_B"/>
    <property type="match status" value="1"/>
</dbReference>
<dbReference type="EMBL" id="CP001672">
    <property type="protein sequence ID" value="ACT48961.1"/>
    <property type="molecule type" value="Genomic_DNA"/>
</dbReference>
<dbReference type="PROSITE" id="PS51257">
    <property type="entry name" value="PROKAR_LIPOPROTEIN"/>
    <property type="match status" value="1"/>
</dbReference>
<dbReference type="InterPro" id="IPR036866">
    <property type="entry name" value="RibonucZ/Hydroxyglut_hydro"/>
</dbReference>
<reference evidence="3 4" key="2">
    <citation type="journal article" date="2011" name="J. Bacteriol.">
        <title>Genomes of three methylotrophs from a single niche uncover genetic and metabolic divergence of Methylophilaceae.</title>
        <authorList>
            <person name="Lapidus A."/>
            <person name="Clum A."/>
            <person name="Labutti K."/>
            <person name="Kaluzhnaya M.G."/>
            <person name="Lim S."/>
            <person name="Beck D.A."/>
            <person name="Glavina Del Rio T."/>
            <person name="Nolan M."/>
            <person name="Mavromatis K."/>
            <person name="Huntemann M."/>
            <person name="Lucas S."/>
            <person name="Lidstrom M.E."/>
            <person name="Ivanova N."/>
            <person name="Chistoserdova L."/>
        </authorList>
    </citation>
    <scope>NUCLEOTIDE SEQUENCE [LARGE SCALE GENOMIC DNA]</scope>
    <source>
        <strain evidence="4">JLW8 / ATCC BAA-1282 / DSM 17540</strain>
    </source>
</reference>
<dbReference type="InterPro" id="IPR050698">
    <property type="entry name" value="MBL"/>
</dbReference>
<gene>
    <name evidence="3" type="ordered locus">Mmol_2059</name>
</gene>
<dbReference type="OrthoDB" id="9803916at2"/>
<dbReference type="Gene3D" id="3.60.15.10">
    <property type="entry name" value="Ribonuclease Z/Hydroxyacylglutathione hydrolase-like"/>
    <property type="match status" value="2"/>
</dbReference>
<dbReference type="Gene3D" id="3.40.50.10890">
    <property type="match status" value="2"/>
</dbReference>
<dbReference type="SUPFAM" id="SSF56281">
    <property type="entry name" value="Metallo-hydrolase/oxidoreductase"/>
    <property type="match status" value="2"/>
</dbReference>
<dbReference type="STRING" id="583345.Mmol_2059"/>
<dbReference type="InterPro" id="IPR011108">
    <property type="entry name" value="RMMBL"/>
</dbReference>
<dbReference type="InterPro" id="IPR022712">
    <property type="entry name" value="Beta_Casp"/>
</dbReference>
<dbReference type="Pfam" id="PF07521">
    <property type="entry name" value="RMMBL"/>
    <property type="match status" value="1"/>
</dbReference>
<dbReference type="PANTHER" id="PTHR11203">
    <property type="entry name" value="CLEAVAGE AND POLYADENYLATION SPECIFICITY FACTOR FAMILY MEMBER"/>
    <property type="match status" value="1"/>
</dbReference>
<evidence type="ECO:0000256" key="1">
    <source>
        <dbReference type="ARBA" id="ARBA00022801"/>
    </source>
</evidence>
<dbReference type="GO" id="GO:0004521">
    <property type="term" value="F:RNA endonuclease activity"/>
    <property type="evidence" value="ECO:0007669"/>
    <property type="project" value="TreeGrafter"/>
</dbReference>
<dbReference type="RefSeq" id="WP_015832996.1">
    <property type="nucleotide sequence ID" value="NC_012968.1"/>
</dbReference>
<dbReference type="SMART" id="SM01027">
    <property type="entry name" value="Beta-Casp"/>
    <property type="match status" value="1"/>
</dbReference>
<proteinExistence type="predicted"/>
<dbReference type="Pfam" id="PF10996">
    <property type="entry name" value="Beta-Casp"/>
    <property type="match status" value="1"/>
</dbReference>